<evidence type="ECO:0000313" key="1">
    <source>
        <dbReference type="EMBL" id="MCJ0743811.1"/>
    </source>
</evidence>
<comment type="caution">
    <text evidence="1">The sequence shown here is derived from an EMBL/GenBank/DDBJ whole genome shotgun (WGS) entry which is preliminary data.</text>
</comment>
<gene>
    <name evidence="1" type="ORF">MMF97_13915</name>
</gene>
<dbReference type="RefSeq" id="WP_243363126.1">
    <property type="nucleotide sequence ID" value="NZ_JALGBH010000002.1"/>
</dbReference>
<accession>A0ABS9ZZR9</accession>
<reference evidence="1" key="1">
    <citation type="submission" date="2022-03" db="EMBL/GenBank/DDBJ databases">
        <authorList>
            <person name="Woo C.Y."/>
        </authorList>
    </citation>
    <scope>NUCLEOTIDE SEQUENCE</scope>
    <source>
        <strain evidence="1">CYS-01</strain>
    </source>
</reference>
<dbReference type="EMBL" id="JALGBH010000002">
    <property type="protein sequence ID" value="MCJ0743811.1"/>
    <property type="molecule type" value="Genomic_DNA"/>
</dbReference>
<dbReference type="PROSITE" id="PS51257">
    <property type="entry name" value="PROKAR_LIPOPROTEIN"/>
    <property type="match status" value="1"/>
</dbReference>
<keyword evidence="2" id="KW-1185">Reference proteome</keyword>
<proteinExistence type="predicted"/>
<sequence>MRFIPVIIIILLLGCNTNQEALHQNEVTYFDVSGYFKGEIQRLSARKMPVHKQVWINDTQENKDIEIKDWKTELSMFVNADINKTSWKGLFKEDKTGDSLIYTSVSTNIPVKKLIVEKVGTYIKGISIFINEDNYLYKKQDSLYYYPDSLYEINSRQRVTLLKEKRYKISGYLK</sequence>
<dbReference type="Proteomes" id="UP001165460">
    <property type="component" value="Unassembled WGS sequence"/>
</dbReference>
<evidence type="ECO:0000313" key="2">
    <source>
        <dbReference type="Proteomes" id="UP001165460"/>
    </source>
</evidence>
<organism evidence="1 2">
    <name type="scientific">Pedobacter montanisoli</name>
    <dbReference type="NCBI Taxonomy" id="2923277"/>
    <lineage>
        <taxon>Bacteria</taxon>
        <taxon>Pseudomonadati</taxon>
        <taxon>Bacteroidota</taxon>
        <taxon>Sphingobacteriia</taxon>
        <taxon>Sphingobacteriales</taxon>
        <taxon>Sphingobacteriaceae</taxon>
        <taxon>Pedobacter</taxon>
    </lineage>
</organism>
<protein>
    <submittedName>
        <fullName evidence="1">Uncharacterized protein</fullName>
    </submittedName>
</protein>
<name>A0ABS9ZZR9_9SPHI</name>